<dbReference type="WBParaSite" id="TREG1_22500.1">
    <property type="protein sequence ID" value="TREG1_22500.1"/>
    <property type="gene ID" value="TREG1_22500"/>
</dbReference>
<organism evidence="1 2">
    <name type="scientific">Trichobilharzia regenti</name>
    <name type="common">Nasal bird schistosome</name>
    <dbReference type="NCBI Taxonomy" id="157069"/>
    <lineage>
        <taxon>Eukaryota</taxon>
        <taxon>Metazoa</taxon>
        <taxon>Spiralia</taxon>
        <taxon>Lophotrochozoa</taxon>
        <taxon>Platyhelminthes</taxon>
        <taxon>Trematoda</taxon>
        <taxon>Digenea</taxon>
        <taxon>Strigeidida</taxon>
        <taxon>Schistosomatoidea</taxon>
        <taxon>Schistosomatidae</taxon>
        <taxon>Trichobilharzia</taxon>
    </lineage>
</organism>
<keyword evidence="1" id="KW-1185">Reference proteome</keyword>
<protein>
    <submittedName>
        <fullName evidence="2">Uncharacterized protein</fullName>
    </submittedName>
</protein>
<reference evidence="2" key="2">
    <citation type="submission" date="2023-11" db="UniProtKB">
        <authorList>
            <consortium name="WormBaseParasite"/>
        </authorList>
    </citation>
    <scope>IDENTIFICATION</scope>
</reference>
<proteinExistence type="predicted"/>
<reference evidence="1" key="1">
    <citation type="submission" date="2022-06" db="EMBL/GenBank/DDBJ databases">
        <authorList>
            <person name="Berger JAMES D."/>
            <person name="Berger JAMES D."/>
        </authorList>
    </citation>
    <scope>NUCLEOTIDE SEQUENCE [LARGE SCALE GENOMIC DNA]</scope>
</reference>
<accession>A0AA85JA63</accession>
<name>A0AA85JA63_TRIRE</name>
<evidence type="ECO:0000313" key="1">
    <source>
        <dbReference type="Proteomes" id="UP000050795"/>
    </source>
</evidence>
<dbReference type="Proteomes" id="UP000050795">
    <property type="component" value="Unassembled WGS sequence"/>
</dbReference>
<sequence>MHNFTVDGIHLENEIDDGNSNIYTSVHYLLANKVLVTECLYDAVKDTHFVSLREKQNSTSCPQRKSEEVK</sequence>
<evidence type="ECO:0000313" key="2">
    <source>
        <dbReference type="WBParaSite" id="TREG1_22500.1"/>
    </source>
</evidence>
<dbReference type="AlphaFoldDB" id="A0AA85JA63"/>